<evidence type="ECO:0000313" key="6">
    <source>
        <dbReference type="Proteomes" id="UP001444071"/>
    </source>
</evidence>
<evidence type="ECO:0000313" key="5">
    <source>
        <dbReference type="EMBL" id="MEQ2277917.1"/>
    </source>
</evidence>
<feature type="non-terminal residue" evidence="5">
    <location>
        <position position="1"/>
    </location>
</feature>
<gene>
    <name evidence="5" type="ORF">XENORESO_009689</name>
</gene>
<evidence type="ECO:0000256" key="2">
    <source>
        <dbReference type="ARBA" id="ARBA00022553"/>
    </source>
</evidence>
<accession>A0ABV0X9E0</accession>
<dbReference type="Proteomes" id="UP001444071">
    <property type="component" value="Unassembled WGS sequence"/>
</dbReference>
<protein>
    <recommendedName>
        <fullName evidence="7">SYNE1</fullName>
    </recommendedName>
</protein>
<dbReference type="PANTHER" id="PTHR14514:SF4">
    <property type="entry name" value="NESPRIN-2"/>
    <property type="match status" value="1"/>
</dbReference>
<name>A0ABV0X9E0_9TELE</name>
<comment type="subcellular location">
    <subcellularLocation>
        <location evidence="1">Endomembrane system</location>
    </subcellularLocation>
</comment>
<proteinExistence type="predicted"/>
<keyword evidence="2" id="KW-0597">Phosphoprotein</keyword>
<organism evidence="5 6">
    <name type="scientific">Xenotaenia resolanae</name>
    <dbReference type="NCBI Taxonomy" id="208358"/>
    <lineage>
        <taxon>Eukaryota</taxon>
        <taxon>Metazoa</taxon>
        <taxon>Chordata</taxon>
        <taxon>Craniata</taxon>
        <taxon>Vertebrata</taxon>
        <taxon>Euteleostomi</taxon>
        <taxon>Actinopterygii</taxon>
        <taxon>Neopterygii</taxon>
        <taxon>Teleostei</taxon>
        <taxon>Neoteleostei</taxon>
        <taxon>Acanthomorphata</taxon>
        <taxon>Ovalentaria</taxon>
        <taxon>Atherinomorphae</taxon>
        <taxon>Cyprinodontiformes</taxon>
        <taxon>Goodeidae</taxon>
        <taxon>Xenotaenia</taxon>
    </lineage>
</organism>
<dbReference type="SUPFAM" id="SSF46966">
    <property type="entry name" value="Spectrin repeat"/>
    <property type="match status" value="1"/>
</dbReference>
<sequence>SDFILKLAQLREHWQGAVQRADQRCSLVEGLVRRWHLYGRSLRKLQKFLSETQNLIPVSGLAHCSLQQLRQSLQDLQHTELLFQRYQSTFIQTLEVGRQLFSMGDQDTQTQLQLDLGTLQEEWENLHSMLAKRMDLTEAIIKNWDHCVAGIADSMLHLKQMKTRLNQSMPECDADLQCASRNDEENEDSLEDWAESLTELSNMKTDLSQYII</sequence>
<keyword evidence="4" id="KW-0472">Membrane</keyword>
<keyword evidence="3" id="KW-0677">Repeat</keyword>
<comment type="caution">
    <text evidence="5">The sequence shown here is derived from an EMBL/GenBank/DDBJ whole genome shotgun (WGS) entry which is preliminary data.</text>
</comment>
<evidence type="ECO:0000256" key="1">
    <source>
        <dbReference type="ARBA" id="ARBA00004308"/>
    </source>
</evidence>
<feature type="non-terminal residue" evidence="5">
    <location>
        <position position="212"/>
    </location>
</feature>
<dbReference type="Gene3D" id="1.20.58.60">
    <property type="match status" value="1"/>
</dbReference>
<keyword evidence="6" id="KW-1185">Reference proteome</keyword>
<evidence type="ECO:0000256" key="4">
    <source>
        <dbReference type="ARBA" id="ARBA00023136"/>
    </source>
</evidence>
<dbReference type="PANTHER" id="PTHR14514">
    <property type="entry name" value="PKA ANCHORING PROTEIN"/>
    <property type="match status" value="1"/>
</dbReference>
<evidence type="ECO:0008006" key="7">
    <source>
        <dbReference type="Google" id="ProtNLM"/>
    </source>
</evidence>
<evidence type="ECO:0000256" key="3">
    <source>
        <dbReference type="ARBA" id="ARBA00022737"/>
    </source>
</evidence>
<reference evidence="5 6" key="1">
    <citation type="submission" date="2021-06" db="EMBL/GenBank/DDBJ databases">
        <authorList>
            <person name="Palmer J.M."/>
        </authorList>
    </citation>
    <scope>NUCLEOTIDE SEQUENCE [LARGE SCALE GENOMIC DNA]</scope>
    <source>
        <strain evidence="5 6">XR_2019</strain>
        <tissue evidence="5">Muscle</tissue>
    </source>
</reference>
<dbReference type="EMBL" id="JAHRIM010093091">
    <property type="protein sequence ID" value="MEQ2277917.1"/>
    <property type="molecule type" value="Genomic_DNA"/>
</dbReference>